<dbReference type="Proteomes" id="UP000433483">
    <property type="component" value="Unassembled WGS sequence"/>
</dbReference>
<protein>
    <submittedName>
        <fullName evidence="2">Uncharacterized protein</fullName>
    </submittedName>
</protein>
<evidence type="ECO:0000313" key="2">
    <source>
        <dbReference type="EMBL" id="KAE9213642.1"/>
    </source>
</evidence>
<comment type="caution">
    <text evidence="2">The sequence shown here is derived from an EMBL/GenBank/DDBJ whole genome shotgun (WGS) entry which is preliminary data.</text>
</comment>
<dbReference type="AlphaFoldDB" id="A0A6A3Y7R7"/>
<dbReference type="EMBL" id="QXGB01000473">
    <property type="protein sequence ID" value="KAE9213642.1"/>
    <property type="molecule type" value="Genomic_DNA"/>
</dbReference>
<dbReference type="OrthoDB" id="10273028at2759"/>
<accession>A0A6A3Y7R7</accession>
<gene>
    <name evidence="3" type="ORF">PF002_g8464</name>
    <name evidence="2" type="ORF">PF005_g10124</name>
    <name evidence="1" type="ORF">PF011_g8855</name>
</gene>
<dbReference type="EMBL" id="QXGD01000332">
    <property type="protein sequence ID" value="KAE9242996.1"/>
    <property type="molecule type" value="Genomic_DNA"/>
</dbReference>
<dbReference type="Proteomes" id="UP000440367">
    <property type="component" value="Unassembled WGS sequence"/>
</dbReference>
<organism evidence="2 4">
    <name type="scientific">Phytophthora fragariae</name>
    <dbReference type="NCBI Taxonomy" id="53985"/>
    <lineage>
        <taxon>Eukaryota</taxon>
        <taxon>Sar</taxon>
        <taxon>Stramenopiles</taxon>
        <taxon>Oomycota</taxon>
        <taxon>Peronosporomycetes</taxon>
        <taxon>Peronosporales</taxon>
        <taxon>Peronosporaceae</taxon>
        <taxon>Phytophthora</taxon>
    </lineage>
</organism>
<evidence type="ECO:0000313" key="3">
    <source>
        <dbReference type="EMBL" id="KAE9242996.1"/>
    </source>
</evidence>
<evidence type="ECO:0000313" key="1">
    <source>
        <dbReference type="EMBL" id="KAE9012571.1"/>
    </source>
</evidence>
<evidence type="ECO:0000313" key="6">
    <source>
        <dbReference type="Proteomes" id="UP000460718"/>
    </source>
</evidence>
<sequence length="49" mass="5630">MHTAAARHRLQTRLSEHPLLLVKRPFALPEEDADKASTKREHTIYSSYG</sequence>
<dbReference type="Proteomes" id="UP000460718">
    <property type="component" value="Unassembled WGS sequence"/>
</dbReference>
<keyword evidence="4" id="KW-1185">Reference proteome</keyword>
<name>A0A6A3Y7R7_9STRA</name>
<evidence type="ECO:0000313" key="4">
    <source>
        <dbReference type="Proteomes" id="UP000433483"/>
    </source>
</evidence>
<evidence type="ECO:0000313" key="5">
    <source>
        <dbReference type="Proteomes" id="UP000440367"/>
    </source>
</evidence>
<dbReference type="EMBL" id="QXFW01000427">
    <property type="protein sequence ID" value="KAE9012571.1"/>
    <property type="molecule type" value="Genomic_DNA"/>
</dbReference>
<reference evidence="4 5" key="1">
    <citation type="submission" date="2018-08" db="EMBL/GenBank/DDBJ databases">
        <title>Genomic investigation of the strawberry pathogen Phytophthora fragariae indicates pathogenicity is determined by transcriptional variation in three key races.</title>
        <authorList>
            <person name="Adams T.M."/>
            <person name="Armitage A.D."/>
            <person name="Sobczyk M.K."/>
            <person name="Bates H.J."/>
            <person name="Dunwell J.M."/>
            <person name="Nellist C.F."/>
            <person name="Harrison R.J."/>
        </authorList>
    </citation>
    <scope>NUCLEOTIDE SEQUENCE [LARGE SCALE GENOMIC DNA]</scope>
    <source>
        <strain evidence="3 5">BC-1</strain>
        <strain evidence="2 4">NOV-27</strain>
        <strain evidence="1 6">SCRP245</strain>
    </source>
</reference>
<proteinExistence type="predicted"/>